<name>A0ABR0KCL5_9EURO</name>
<keyword evidence="2" id="KW-1185">Reference proteome</keyword>
<comment type="caution">
    <text evidence="1">The sequence shown here is derived from an EMBL/GenBank/DDBJ whole genome shotgun (WGS) entry which is preliminary data.</text>
</comment>
<organism evidence="1 2">
    <name type="scientific">Lithohypha guttulata</name>
    <dbReference type="NCBI Taxonomy" id="1690604"/>
    <lineage>
        <taxon>Eukaryota</taxon>
        <taxon>Fungi</taxon>
        <taxon>Dikarya</taxon>
        <taxon>Ascomycota</taxon>
        <taxon>Pezizomycotina</taxon>
        <taxon>Eurotiomycetes</taxon>
        <taxon>Chaetothyriomycetidae</taxon>
        <taxon>Chaetothyriales</taxon>
        <taxon>Trichomeriaceae</taxon>
        <taxon>Lithohypha</taxon>
    </lineage>
</organism>
<dbReference type="EMBL" id="JAVRRG010000052">
    <property type="protein sequence ID" value="KAK5092815.1"/>
    <property type="molecule type" value="Genomic_DNA"/>
</dbReference>
<proteinExistence type="predicted"/>
<evidence type="ECO:0000313" key="1">
    <source>
        <dbReference type="EMBL" id="KAK5092815.1"/>
    </source>
</evidence>
<reference evidence="1 2" key="1">
    <citation type="submission" date="2023-08" db="EMBL/GenBank/DDBJ databases">
        <title>Black Yeasts Isolated from many extreme environments.</title>
        <authorList>
            <person name="Coleine C."/>
            <person name="Stajich J.E."/>
            <person name="Selbmann L."/>
        </authorList>
    </citation>
    <scope>NUCLEOTIDE SEQUENCE [LARGE SCALE GENOMIC DNA]</scope>
    <source>
        <strain evidence="1 2">CCFEE 5885</strain>
    </source>
</reference>
<protein>
    <submittedName>
        <fullName evidence="1">Uncharacterized protein</fullName>
    </submittedName>
</protein>
<gene>
    <name evidence="1" type="ORF">LTR24_004856</name>
</gene>
<sequence length="210" mass="23291">MFSSILRQRPFWQALSQNLRDDKGFPFKEVTSDDFDLSVRASSSDRAIAVLILEGPALEAAVERLEECLQRAHGSSRLLVLLGSTGQHPSKALQDLQLRLLERQAFVPVLPVTSVAQLLPTIKTFGSSALTTSVPSFSSQQATIMPWATSSAPRKLLTTTEVDTIQQTCKSLEGLEKATRTQEGRQQLEEYLGPNVARGVFEFWDDEWIA</sequence>
<evidence type="ECO:0000313" key="2">
    <source>
        <dbReference type="Proteomes" id="UP001345013"/>
    </source>
</evidence>
<accession>A0ABR0KCL5</accession>
<dbReference type="Proteomes" id="UP001345013">
    <property type="component" value="Unassembled WGS sequence"/>
</dbReference>